<evidence type="ECO:0000313" key="1">
    <source>
        <dbReference type="EMBL" id="SCL36300.1"/>
    </source>
</evidence>
<proteinExistence type="predicted"/>
<name>A0A1C6T3A0_9ACTN</name>
<gene>
    <name evidence="1" type="ORF">GA0070624_5515</name>
</gene>
<organism evidence="1 2">
    <name type="scientific">Micromonospora rhizosphaerae</name>
    <dbReference type="NCBI Taxonomy" id="568872"/>
    <lineage>
        <taxon>Bacteria</taxon>
        <taxon>Bacillati</taxon>
        <taxon>Actinomycetota</taxon>
        <taxon>Actinomycetes</taxon>
        <taxon>Micromonosporales</taxon>
        <taxon>Micromonosporaceae</taxon>
        <taxon>Micromonospora</taxon>
    </lineage>
</organism>
<sequence>MDDLTKLHSAVTDFADQHTMVVVPAVPTHDLGPEVQLEPDVLDLPGFLNVAHQLGARALYVQTETFNPDPDEVTDPPARLLKHRGKPCTIEVAFVASGVVHFWEHTASWYTEWENLIESQASLVDADDEPRWLSEDDRERLAAPAVGALLAMPEFRAAKPGGARQRFAKSHLPADLHERVHWDAVRTACDRAEELTQQRYAEVDERYDELAAQLLKDPAYQRAGSVGVRKQAAEHFLTAWADGFVPPSVVRDELYARAQRLAKAAARPPALY</sequence>
<dbReference type="EMBL" id="FMHV01000002">
    <property type="protein sequence ID" value="SCL36300.1"/>
    <property type="molecule type" value="Genomic_DNA"/>
</dbReference>
<keyword evidence="2" id="KW-1185">Reference proteome</keyword>
<dbReference type="OrthoDB" id="3340672at2"/>
<protein>
    <submittedName>
        <fullName evidence="1">Uncharacterized protein</fullName>
    </submittedName>
</protein>
<dbReference type="RefSeq" id="WP_091345741.1">
    <property type="nucleotide sequence ID" value="NZ_FMHV01000002.1"/>
</dbReference>
<dbReference type="STRING" id="568872.GA0070624_5515"/>
<reference evidence="2" key="1">
    <citation type="submission" date="2016-06" db="EMBL/GenBank/DDBJ databases">
        <authorList>
            <person name="Varghese N."/>
            <person name="Submissions Spin"/>
        </authorList>
    </citation>
    <scope>NUCLEOTIDE SEQUENCE [LARGE SCALE GENOMIC DNA]</scope>
    <source>
        <strain evidence="2">DSM 45431</strain>
    </source>
</reference>
<accession>A0A1C6T3A0</accession>
<dbReference type="Proteomes" id="UP000199413">
    <property type="component" value="Unassembled WGS sequence"/>
</dbReference>
<dbReference type="AlphaFoldDB" id="A0A1C6T3A0"/>
<evidence type="ECO:0000313" key="2">
    <source>
        <dbReference type="Proteomes" id="UP000199413"/>
    </source>
</evidence>